<protein>
    <submittedName>
        <fullName evidence="2">Uncharacterized protein</fullName>
    </submittedName>
</protein>
<evidence type="ECO:0000313" key="3">
    <source>
        <dbReference type="Proteomes" id="UP000246171"/>
    </source>
</evidence>
<keyword evidence="3" id="KW-1185">Reference proteome</keyword>
<comment type="caution">
    <text evidence="2">The sequence shown here is derived from an EMBL/GenBank/DDBJ whole genome shotgun (WGS) entry which is preliminary data.</text>
</comment>
<dbReference type="OrthoDB" id="4506277at2759"/>
<name>A0A317UX06_ASPEC</name>
<feature type="compositionally biased region" description="Basic and acidic residues" evidence="1">
    <location>
        <begin position="63"/>
        <end position="79"/>
    </location>
</feature>
<dbReference type="VEuPathDB" id="FungiDB:BO83DRAFT_440360"/>
<evidence type="ECO:0000313" key="2">
    <source>
        <dbReference type="EMBL" id="PWY65052.1"/>
    </source>
</evidence>
<feature type="compositionally biased region" description="Basic and acidic residues" evidence="1">
    <location>
        <begin position="102"/>
        <end position="111"/>
    </location>
</feature>
<organism evidence="2 3">
    <name type="scientific">Aspergillus eucalypticola (strain CBS 122712 / IBT 29274)</name>
    <dbReference type="NCBI Taxonomy" id="1448314"/>
    <lineage>
        <taxon>Eukaryota</taxon>
        <taxon>Fungi</taxon>
        <taxon>Dikarya</taxon>
        <taxon>Ascomycota</taxon>
        <taxon>Pezizomycotina</taxon>
        <taxon>Eurotiomycetes</taxon>
        <taxon>Eurotiomycetidae</taxon>
        <taxon>Eurotiales</taxon>
        <taxon>Aspergillaceae</taxon>
        <taxon>Aspergillus</taxon>
        <taxon>Aspergillus subgen. Circumdati</taxon>
    </lineage>
</organism>
<feature type="compositionally biased region" description="Basic and acidic residues" evidence="1">
    <location>
        <begin position="22"/>
        <end position="32"/>
    </location>
</feature>
<dbReference type="EMBL" id="MSFU01000028">
    <property type="protein sequence ID" value="PWY65052.1"/>
    <property type="molecule type" value="Genomic_DNA"/>
</dbReference>
<dbReference type="AlphaFoldDB" id="A0A317UX06"/>
<proteinExistence type="predicted"/>
<dbReference type="GeneID" id="37058215"/>
<feature type="compositionally biased region" description="Basic residues" evidence="1">
    <location>
        <begin position="50"/>
        <end position="59"/>
    </location>
</feature>
<reference evidence="2" key="1">
    <citation type="submission" date="2016-12" db="EMBL/GenBank/DDBJ databases">
        <title>The genomes of Aspergillus section Nigri reveals drivers in fungal speciation.</title>
        <authorList>
            <consortium name="DOE Joint Genome Institute"/>
            <person name="Vesth T.C."/>
            <person name="Nybo J."/>
            <person name="Theobald S."/>
            <person name="Brandl J."/>
            <person name="Frisvad J.C."/>
            <person name="Nielsen K.F."/>
            <person name="Lyhne E.K."/>
            <person name="Kogle M.E."/>
            <person name="Kuo A."/>
            <person name="Riley R."/>
            <person name="Clum A."/>
            <person name="Nolan M."/>
            <person name="Lipzen A."/>
            <person name="Salamov A."/>
            <person name="Henrissat B."/>
            <person name="Wiebenga A."/>
            <person name="De vries R.P."/>
            <person name="Grigoriev I.V."/>
            <person name="Mortensen U.H."/>
            <person name="Andersen M.R."/>
            <person name="Baker S.E."/>
        </authorList>
    </citation>
    <scope>NUCLEOTIDE SEQUENCE</scope>
    <source>
        <strain evidence="2">CBS 122712</strain>
    </source>
</reference>
<accession>A0A317UX06</accession>
<gene>
    <name evidence="2" type="ORF">BO83DRAFT_440360</name>
</gene>
<evidence type="ECO:0000256" key="1">
    <source>
        <dbReference type="SAM" id="MobiDB-lite"/>
    </source>
</evidence>
<dbReference type="RefSeq" id="XP_025384284.1">
    <property type="nucleotide sequence ID" value="XM_025536253.1"/>
</dbReference>
<feature type="region of interest" description="Disordered" evidence="1">
    <location>
        <begin position="17"/>
        <end position="111"/>
    </location>
</feature>
<dbReference type="Proteomes" id="UP000246171">
    <property type="component" value="Unassembled WGS sequence"/>
</dbReference>
<sequence>MAMVMIKGLQIRAICASEQSEEEHSTVERNSGDSHGWLSGAIRAMSANRPTRRRDHRKAGGFSREETTREHENIREGLDAHPQTDLSSRPILFEMGDQVNRTSDEKLGSQE</sequence>